<proteinExistence type="predicted"/>
<gene>
    <name evidence="6" type="ORF">GCM10009118_28790</name>
</gene>
<dbReference type="RefSeq" id="WP_343789367.1">
    <property type="nucleotide sequence ID" value="NZ_BAAAFH010000022.1"/>
</dbReference>
<evidence type="ECO:0000256" key="3">
    <source>
        <dbReference type="ARBA" id="ARBA00023157"/>
    </source>
</evidence>
<sequence>MLRKRKHTFCLLGVLCTVLIVGCSDKKEYAVFKGETQGLNEEVVTLISLSDTIEIPVVNGSFSDTLRSLEKYYHLRIGEVEVPVYFEKGDDLTLTLSGSGINTISYSGTGNERLNYLLFRSKSFSDDEVDFKALFSKEENEFKSTLEGMFDGVHKEFEKYKFSSDFSKSESTVLDYQYYNLLRSYVSYHPYFTQNPDFKLSDSFYPEAYRKLDVNNVEDFEKFTEYADLVAAIQMEKFYKSIEKNYPNLDASDFAFLDEIKIEKLKNQMVEQASFFLSTANKDMKGVYEKLANATTDASFKQDLSVKYAQLEKLLPGMVSPKFRYESISGDFIALDDLKGKFVYIDVWATWCQPCKNEIPALKKLAEEMQNEKIVFVSISVDQLKDKTTWRKMVEKEELRGIQLFADNAFHSFFIREYAIESIPRFILVDDEGNIVNADAPRPSGVGTKLYLEGELKKKKSA</sequence>
<keyword evidence="2" id="KW-0201">Cytochrome c-type biogenesis</keyword>
<dbReference type="Gene3D" id="3.40.30.10">
    <property type="entry name" value="Glutaredoxin"/>
    <property type="match status" value="1"/>
</dbReference>
<dbReference type="PANTHER" id="PTHR42852">
    <property type="entry name" value="THIOL:DISULFIDE INTERCHANGE PROTEIN DSBE"/>
    <property type="match status" value="1"/>
</dbReference>
<name>A0ABP3Y4L8_9FLAO</name>
<evidence type="ECO:0000313" key="7">
    <source>
        <dbReference type="Proteomes" id="UP001501126"/>
    </source>
</evidence>
<dbReference type="PROSITE" id="PS51257">
    <property type="entry name" value="PROKAR_LIPOPROTEIN"/>
    <property type="match status" value="1"/>
</dbReference>
<evidence type="ECO:0000256" key="4">
    <source>
        <dbReference type="ARBA" id="ARBA00023284"/>
    </source>
</evidence>
<protein>
    <recommendedName>
        <fullName evidence="5">Thioredoxin domain-containing protein</fullName>
    </recommendedName>
</protein>
<dbReference type="PROSITE" id="PS51352">
    <property type="entry name" value="THIOREDOXIN_2"/>
    <property type="match status" value="1"/>
</dbReference>
<evidence type="ECO:0000313" key="6">
    <source>
        <dbReference type="EMBL" id="GAA0876469.1"/>
    </source>
</evidence>
<dbReference type="SUPFAM" id="SSF52833">
    <property type="entry name" value="Thioredoxin-like"/>
    <property type="match status" value="2"/>
</dbReference>
<reference evidence="7" key="1">
    <citation type="journal article" date="2019" name="Int. J. Syst. Evol. Microbiol.">
        <title>The Global Catalogue of Microorganisms (GCM) 10K type strain sequencing project: providing services to taxonomists for standard genome sequencing and annotation.</title>
        <authorList>
            <consortium name="The Broad Institute Genomics Platform"/>
            <consortium name="The Broad Institute Genome Sequencing Center for Infectious Disease"/>
            <person name="Wu L."/>
            <person name="Ma J."/>
        </authorList>
    </citation>
    <scope>NUCLEOTIDE SEQUENCE [LARGE SCALE GENOMIC DNA]</scope>
    <source>
        <strain evidence="7">JCM 16083</strain>
    </source>
</reference>
<dbReference type="InterPro" id="IPR013766">
    <property type="entry name" value="Thioredoxin_domain"/>
</dbReference>
<dbReference type="Pfam" id="PF00578">
    <property type="entry name" value="AhpC-TSA"/>
    <property type="match status" value="1"/>
</dbReference>
<dbReference type="CDD" id="cd02966">
    <property type="entry name" value="TlpA_like_family"/>
    <property type="match status" value="1"/>
</dbReference>
<comment type="subcellular location">
    <subcellularLocation>
        <location evidence="1">Cell envelope</location>
    </subcellularLocation>
</comment>
<evidence type="ECO:0000256" key="2">
    <source>
        <dbReference type="ARBA" id="ARBA00022748"/>
    </source>
</evidence>
<accession>A0ABP3Y4L8</accession>
<organism evidence="6 7">
    <name type="scientific">Wandonia haliotis</name>
    <dbReference type="NCBI Taxonomy" id="574963"/>
    <lineage>
        <taxon>Bacteria</taxon>
        <taxon>Pseudomonadati</taxon>
        <taxon>Bacteroidota</taxon>
        <taxon>Flavobacteriia</taxon>
        <taxon>Flavobacteriales</taxon>
        <taxon>Crocinitomicaceae</taxon>
        <taxon>Wandonia</taxon>
    </lineage>
</organism>
<evidence type="ECO:0000256" key="1">
    <source>
        <dbReference type="ARBA" id="ARBA00004196"/>
    </source>
</evidence>
<dbReference type="InterPro" id="IPR036249">
    <property type="entry name" value="Thioredoxin-like_sf"/>
</dbReference>
<dbReference type="PANTHER" id="PTHR42852:SF6">
    <property type="entry name" value="THIOL:DISULFIDE INTERCHANGE PROTEIN DSBE"/>
    <property type="match status" value="1"/>
</dbReference>
<feature type="domain" description="Thioredoxin" evidence="5">
    <location>
        <begin position="314"/>
        <end position="461"/>
    </location>
</feature>
<dbReference type="InterPro" id="IPR050553">
    <property type="entry name" value="Thioredoxin_ResA/DsbE_sf"/>
</dbReference>
<evidence type="ECO:0000259" key="5">
    <source>
        <dbReference type="PROSITE" id="PS51352"/>
    </source>
</evidence>
<dbReference type="EMBL" id="BAAAFH010000022">
    <property type="protein sequence ID" value="GAA0876469.1"/>
    <property type="molecule type" value="Genomic_DNA"/>
</dbReference>
<keyword evidence="7" id="KW-1185">Reference proteome</keyword>
<comment type="caution">
    <text evidence="6">The sequence shown here is derived from an EMBL/GenBank/DDBJ whole genome shotgun (WGS) entry which is preliminary data.</text>
</comment>
<dbReference type="InterPro" id="IPR000866">
    <property type="entry name" value="AhpC/TSA"/>
</dbReference>
<dbReference type="Proteomes" id="UP001501126">
    <property type="component" value="Unassembled WGS sequence"/>
</dbReference>
<keyword evidence="4" id="KW-0676">Redox-active center</keyword>
<keyword evidence="3" id="KW-1015">Disulfide bond</keyword>